<dbReference type="InterPro" id="IPR050953">
    <property type="entry name" value="N4_N6_ade-DNA_methylase"/>
</dbReference>
<keyword evidence="3" id="KW-0808">Transferase</keyword>
<evidence type="ECO:0000256" key="3">
    <source>
        <dbReference type="ARBA" id="ARBA00022679"/>
    </source>
</evidence>
<comment type="caution">
    <text evidence="7">The sequence shown here is derived from an EMBL/GenBank/DDBJ whole genome shotgun (WGS) entry which is preliminary data.</text>
</comment>
<keyword evidence="2 7" id="KW-0489">Methyltransferase</keyword>
<evidence type="ECO:0000256" key="2">
    <source>
        <dbReference type="ARBA" id="ARBA00022603"/>
    </source>
</evidence>
<dbReference type="InterPro" id="IPR011639">
    <property type="entry name" value="MethylTrfase_TaqI-like_dom"/>
</dbReference>
<dbReference type="Pfam" id="PF07669">
    <property type="entry name" value="Eco57I"/>
    <property type="match status" value="1"/>
</dbReference>
<evidence type="ECO:0000256" key="1">
    <source>
        <dbReference type="ARBA" id="ARBA00011900"/>
    </source>
</evidence>
<protein>
    <recommendedName>
        <fullName evidence="1">site-specific DNA-methyltransferase (adenine-specific)</fullName>
        <ecNumber evidence="1">2.1.1.72</ecNumber>
    </recommendedName>
</protein>
<dbReference type="Proteomes" id="UP000724268">
    <property type="component" value="Unassembled WGS sequence"/>
</dbReference>
<sequence length="1337" mass="153577">MAVPVAERRREGERAIRAVGGLFGPDFLERLARGEVEGQQASAFGLRGSLQEAIAQTYETAKLYWGAFKRRLESPSATDSEVTITREGFVIPFLSLLGYQLTFQREWPEAAGRKWPISHRATPDPESPPVLVVGFHTALTRARPELHHRSPHGLLQDYLNASGHLWGLVTNGQTLRLLRQTPFLRRQAYLEVDLEAILEGDGQADFALLYRLLHITRLPRSRAEARECWLERYHQEAVAQGERAREKLRDGVERFLEELATGLLRESEPAKVAEARRDPGGFYQDLLRLTYRLLFLLVAEARGSLSGNRYYLEGYSLARLARLVDDLEAHTEDHDLWYQLRTLFHLLRDPTPVPELQGKPLASALELAVLNGRLFDPLPLDEDGFRIQNRHLLRALRHLLYYWDEEERTWRRVNYAALDVEELGSVYESLLENHPVISDTGQGLSFRFVRGPERKGTGSYYTPEALVDLVLKETLDPLLKERLEAAGPDPKAQEKALLSLKVVDPAAGSGHFLLGAARRIGRRLAQVRTGEEEPSPEDYRQAVRDVVAHCIYGVDKNPLAVELCRVALWIESHVPDKPLAFLDHRIRVGDSLVGLLDLGVLEEGIPDGAFAPRDEGDRRLAGEVRKQNRRERGGEQGLFGFDFSETVRTLEAKVDHLEGISEDRIEDVYRKEKEYRAFQEDPERRRLLEAADLWTAAFFQPIPAPSEKALITTGMVFARLAGAVPREALELARQLARRHRFFHWPLEFPEVFAQGGFDLVLGNPPWERIKVQDQEFFAARDPEIANARNAAERRRMIAELPERNPSLWREYQEALAAAQGQSLFLRESGLYPLTGRGDINTYSVFAERMRALLRPGGRMGIIVPTGIATDDTNKVFFARVVEQGELACLYDFENRRRIFPAIDARIKFCVLGLQKDSEAKSSSSYGRFAFFLQDVGDLDDPERRFTLTPEDFRLLNPNTKTAPIFRTRKDAELTKHIYRRVPVLIDEVRGEAGNPWGVRFLRMFDMANDSHLFRTREDLEAQGFRLEGNVFVKGNERYLPLYEAKMVHQFDHRYATYTRTDDAEEVSLEDKQNPYYQVLPRYWVRADEVEERLVRRDRDGNVVWFWDRDWLLGWRDIARATDERTVISAVVPRVGVGNKMPLIFSQTSLPLKPLIGAILNCYPLDYVARQKVGGTTLNFFIFEQFPVIPPSTLNSPLPFDWDPFSSILKPSSWPPTVADFIRPRVLELVYTAWDLKPFAEDLGYDGPPFPFDPERRFQLRVELDALFFLLYLGTLEEWKREASPELKALFPTPQDAIAYILDQFPIVRRREEERYGEYRTKRTILEIYEAFLNNLTR</sequence>
<dbReference type="InterPro" id="IPR029063">
    <property type="entry name" value="SAM-dependent_MTases_sf"/>
</dbReference>
<dbReference type="SUPFAM" id="SSF53335">
    <property type="entry name" value="S-adenosyl-L-methionine-dependent methyltransferases"/>
    <property type="match status" value="1"/>
</dbReference>
<organism evidence="7 8">
    <name type="scientific">Thermus brevis</name>
    <dbReference type="NCBI Taxonomy" id="2862456"/>
    <lineage>
        <taxon>Bacteria</taxon>
        <taxon>Thermotogati</taxon>
        <taxon>Deinococcota</taxon>
        <taxon>Deinococci</taxon>
        <taxon>Thermales</taxon>
        <taxon>Thermaceae</taxon>
        <taxon>Thermus</taxon>
    </lineage>
</organism>
<dbReference type="RefSeq" id="WP_219759329.1">
    <property type="nucleotide sequence ID" value="NZ_JAHXRS010000008.1"/>
</dbReference>
<name>A0ABS6ZX81_9DEIN</name>
<dbReference type="GO" id="GO:0032259">
    <property type="term" value="P:methylation"/>
    <property type="evidence" value="ECO:0007669"/>
    <property type="project" value="UniProtKB-KW"/>
</dbReference>
<proteinExistence type="predicted"/>
<dbReference type="PANTHER" id="PTHR33841">
    <property type="entry name" value="DNA METHYLTRANSFERASE YEEA-RELATED"/>
    <property type="match status" value="1"/>
</dbReference>
<reference evidence="7 8" key="1">
    <citation type="submission" date="2021-07" db="EMBL/GenBank/DDBJ databases">
        <title>Thermus aquaticus gen. n. and sp. n., a nonsporulating extreme thermophile.</title>
        <authorList>
            <person name="Hu C.-J."/>
            <person name="Li W.-J."/>
            <person name="Xian W.-D."/>
        </authorList>
    </citation>
    <scope>NUCLEOTIDE SEQUENCE [LARGE SCALE GENOMIC DNA]</scope>
    <source>
        <strain evidence="7 8">SYSU G05001</strain>
    </source>
</reference>
<dbReference type="PRINTS" id="PR00507">
    <property type="entry name" value="N12N6MTFRASE"/>
</dbReference>
<dbReference type="Gene3D" id="3.40.50.150">
    <property type="entry name" value="Vaccinia Virus protein VP39"/>
    <property type="match status" value="1"/>
</dbReference>
<comment type="catalytic activity">
    <reaction evidence="5">
        <text>a 2'-deoxyadenosine in DNA + S-adenosyl-L-methionine = an N(6)-methyl-2'-deoxyadenosine in DNA + S-adenosyl-L-homocysteine + H(+)</text>
        <dbReference type="Rhea" id="RHEA:15197"/>
        <dbReference type="Rhea" id="RHEA-COMP:12418"/>
        <dbReference type="Rhea" id="RHEA-COMP:12419"/>
        <dbReference type="ChEBI" id="CHEBI:15378"/>
        <dbReference type="ChEBI" id="CHEBI:57856"/>
        <dbReference type="ChEBI" id="CHEBI:59789"/>
        <dbReference type="ChEBI" id="CHEBI:90615"/>
        <dbReference type="ChEBI" id="CHEBI:90616"/>
        <dbReference type="EC" id="2.1.1.72"/>
    </reaction>
</comment>
<dbReference type="EC" id="2.1.1.72" evidence="1"/>
<dbReference type="GO" id="GO:0008168">
    <property type="term" value="F:methyltransferase activity"/>
    <property type="evidence" value="ECO:0007669"/>
    <property type="project" value="UniProtKB-KW"/>
</dbReference>
<evidence type="ECO:0000256" key="5">
    <source>
        <dbReference type="ARBA" id="ARBA00047942"/>
    </source>
</evidence>
<keyword evidence="8" id="KW-1185">Reference proteome</keyword>
<feature type="domain" description="Type II methyltransferase M.TaqI-like" evidence="6">
    <location>
        <begin position="549"/>
        <end position="775"/>
    </location>
</feature>
<evidence type="ECO:0000313" key="8">
    <source>
        <dbReference type="Proteomes" id="UP000724268"/>
    </source>
</evidence>
<evidence type="ECO:0000259" key="6">
    <source>
        <dbReference type="Pfam" id="PF07669"/>
    </source>
</evidence>
<gene>
    <name evidence="7" type="ORF">KZX47_05770</name>
</gene>
<dbReference type="EMBL" id="JAHXRS010000008">
    <property type="protein sequence ID" value="MBW6394660.1"/>
    <property type="molecule type" value="Genomic_DNA"/>
</dbReference>
<evidence type="ECO:0000256" key="4">
    <source>
        <dbReference type="ARBA" id="ARBA00022691"/>
    </source>
</evidence>
<dbReference type="PANTHER" id="PTHR33841:SF1">
    <property type="entry name" value="DNA METHYLTRANSFERASE A"/>
    <property type="match status" value="1"/>
</dbReference>
<keyword evidence="4" id="KW-0949">S-adenosyl-L-methionine</keyword>
<accession>A0ABS6ZX81</accession>
<evidence type="ECO:0000313" key="7">
    <source>
        <dbReference type="EMBL" id="MBW6394660.1"/>
    </source>
</evidence>